<dbReference type="GO" id="GO:0007165">
    <property type="term" value="P:signal transduction"/>
    <property type="evidence" value="ECO:0007669"/>
    <property type="project" value="UniProtKB-KW"/>
</dbReference>
<evidence type="ECO:0000256" key="3">
    <source>
        <dbReference type="ARBA" id="ARBA00029447"/>
    </source>
</evidence>
<dbReference type="CDD" id="cd06225">
    <property type="entry name" value="HAMP"/>
    <property type="match status" value="1"/>
</dbReference>
<dbReference type="Pfam" id="PF00672">
    <property type="entry name" value="HAMP"/>
    <property type="match status" value="1"/>
</dbReference>
<dbReference type="PROSITE" id="PS50111">
    <property type="entry name" value="CHEMOTAXIS_TRANSDUC_2"/>
    <property type="match status" value="1"/>
</dbReference>
<feature type="domain" description="HAMP" evidence="7">
    <location>
        <begin position="207"/>
        <end position="259"/>
    </location>
</feature>
<comment type="caution">
    <text evidence="8">The sequence shown here is derived from an EMBL/GenBank/DDBJ whole genome shotgun (WGS) entry which is preliminary data.</text>
</comment>
<evidence type="ECO:0000259" key="6">
    <source>
        <dbReference type="PROSITE" id="PS50111"/>
    </source>
</evidence>
<dbReference type="SMART" id="SM00304">
    <property type="entry name" value="HAMP"/>
    <property type="match status" value="1"/>
</dbReference>
<feature type="compositionally biased region" description="Low complexity" evidence="5">
    <location>
        <begin position="512"/>
        <end position="544"/>
    </location>
</feature>
<evidence type="ECO:0000256" key="4">
    <source>
        <dbReference type="PROSITE-ProRule" id="PRU00284"/>
    </source>
</evidence>
<dbReference type="SUPFAM" id="SSF58104">
    <property type="entry name" value="Methyl-accepting chemotaxis protein (MCP) signaling domain"/>
    <property type="match status" value="1"/>
</dbReference>
<dbReference type="GO" id="GO:0005886">
    <property type="term" value="C:plasma membrane"/>
    <property type="evidence" value="ECO:0007669"/>
    <property type="project" value="TreeGrafter"/>
</dbReference>
<reference evidence="8 9" key="1">
    <citation type="submission" date="2019-11" db="EMBL/GenBank/DDBJ databases">
        <title>Novel species isolated from a subtropical stream in China.</title>
        <authorList>
            <person name="Lu H."/>
        </authorList>
    </citation>
    <scope>NUCLEOTIDE SEQUENCE [LARGE SCALE GENOMIC DNA]</scope>
    <source>
        <strain evidence="8 9">FT26W</strain>
    </source>
</reference>
<dbReference type="GO" id="GO:0006935">
    <property type="term" value="P:chemotaxis"/>
    <property type="evidence" value="ECO:0007669"/>
    <property type="project" value="InterPro"/>
</dbReference>
<dbReference type="SMART" id="SM00283">
    <property type="entry name" value="MA"/>
    <property type="match status" value="1"/>
</dbReference>
<organism evidence="8 9">
    <name type="scientific">Duganella aquatilis</name>
    <dbReference type="NCBI Taxonomy" id="2666082"/>
    <lineage>
        <taxon>Bacteria</taxon>
        <taxon>Pseudomonadati</taxon>
        <taxon>Pseudomonadota</taxon>
        <taxon>Betaproteobacteria</taxon>
        <taxon>Burkholderiales</taxon>
        <taxon>Oxalobacteraceae</taxon>
        <taxon>Telluria group</taxon>
        <taxon>Duganella</taxon>
    </lineage>
</organism>
<keyword evidence="4" id="KW-0807">Transducer</keyword>
<dbReference type="InterPro" id="IPR003660">
    <property type="entry name" value="HAMP_dom"/>
</dbReference>
<keyword evidence="2" id="KW-0488">Methylation</keyword>
<dbReference type="InterPro" id="IPR024478">
    <property type="entry name" value="HlyB_4HB_MCP"/>
</dbReference>
<dbReference type="PANTHER" id="PTHR43531:SF14">
    <property type="entry name" value="METHYL-ACCEPTING CHEMOTAXIS PROTEIN I-RELATED"/>
    <property type="match status" value="1"/>
</dbReference>
<evidence type="ECO:0000313" key="8">
    <source>
        <dbReference type="EMBL" id="MRW86012.1"/>
    </source>
</evidence>
<protein>
    <submittedName>
        <fullName evidence="8">HAMP domain-containing protein</fullName>
    </submittedName>
</protein>
<name>A0A844DAW2_9BURK</name>
<dbReference type="PRINTS" id="PR00260">
    <property type="entry name" value="CHEMTRNSDUCR"/>
</dbReference>
<proteinExistence type="inferred from homology"/>
<evidence type="ECO:0000256" key="1">
    <source>
        <dbReference type="ARBA" id="ARBA00004370"/>
    </source>
</evidence>
<sequence>MTIAQRMYILIFSAFAGLVGLALLAAFQMQRVFTAADYVSVNVVPSILSLNKVITDFGNMRAATWQVVSVRDPDAREALKKEREASYRKAMDELHRYEKQYVTDDKDRQQLQADLRAVDAYKALSDKILGLALQAKEDEAAAELLANRQVVVDLVAALQSHNQYNVDIASRSADEATSLLARARWEAMSIALLVILVVAAQGLLTTRRLVKSLREAGTIAETVAAGDLRMHIEVTSRDEIGKLLQALKNMNDGLVRIVGQVRQGTETITSATAEIAEGNMDLSTRTESQASSLEETAASMEELYSTVKHSNDNARQANQLAQSASALAIKGGEVVSQVVETMSGINASSREIASIIGTIDSIAFQTNILALNAAVEAARAGEQGRGFAVVATEVRNLAHRSATAAKEIKLLIDDSVSKVAAGSRLVGEAGATMSEVVVGINRVHDIVAEISSASNEQLAGIGQVNEAVVAMDSATQQNAALVEEAAAAAKALQDQTVKLNEVVNVFKLDAASSSSPSSSQSLPPVRPAKAAPRAPQAPAAPAARRPALALVPPVRGGAKEVEEWVTF</sequence>
<dbReference type="Gene3D" id="1.10.287.950">
    <property type="entry name" value="Methyl-accepting chemotaxis protein"/>
    <property type="match status" value="1"/>
</dbReference>
<dbReference type="GO" id="GO:0004888">
    <property type="term" value="F:transmembrane signaling receptor activity"/>
    <property type="evidence" value="ECO:0007669"/>
    <property type="project" value="InterPro"/>
</dbReference>
<comment type="subcellular location">
    <subcellularLocation>
        <location evidence="1">Membrane</location>
    </subcellularLocation>
</comment>
<dbReference type="Proteomes" id="UP000439986">
    <property type="component" value="Unassembled WGS sequence"/>
</dbReference>
<gene>
    <name evidence="8" type="ORF">GJ698_18220</name>
</gene>
<dbReference type="RefSeq" id="WP_154359269.1">
    <property type="nucleotide sequence ID" value="NZ_WKJL01000013.1"/>
</dbReference>
<dbReference type="CDD" id="cd11386">
    <property type="entry name" value="MCP_signal"/>
    <property type="match status" value="1"/>
</dbReference>
<dbReference type="Pfam" id="PF12729">
    <property type="entry name" value="4HB_MCP_1"/>
    <property type="match status" value="1"/>
</dbReference>
<dbReference type="FunFam" id="1.10.287.950:FF:000001">
    <property type="entry name" value="Methyl-accepting chemotaxis sensory transducer"/>
    <property type="match status" value="1"/>
</dbReference>
<comment type="similarity">
    <text evidence="3">Belongs to the methyl-accepting chemotaxis (MCP) protein family.</text>
</comment>
<dbReference type="PANTHER" id="PTHR43531">
    <property type="entry name" value="PROTEIN ICFG"/>
    <property type="match status" value="1"/>
</dbReference>
<evidence type="ECO:0000313" key="9">
    <source>
        <dbReference type="Proteomes" id="UP000439986"/>
    </source>
</evidence>
<dbReference type="EMBL" id="WKJL01000013">
    <property type="protein sequence ID" value="MRW86012.1"/>
    <property type="molecule type" value="Genomic_DNA"/>
</dbReference>
<feature type="domain" description="Methyl-accepting transducer" evidence="6">
    <location>
        <begin position="264"/>
        <end position="493"/>
    </location>
</feature>
<dbReference type="InterPro" id="IPR004090">
    <property type="entry name" value="Chemotax_Me-accpt_rcpt"/>
</dbReference>
<evidence type="ECO:0000256" key="2">
    <source>
        <dbReference type="ARBA" id="ARBA00022481"/>
    </source>
</evidence>
<dbReference type="Pfam" id="PF00015">
    <property type="entry name" value="MCPsignal"/>
    <property type="match status" value="1"/>
</dbReference>
<evidence type="ECO:0000256" key="5">
    <source>
        <dbReference type="SAM" id="MobiDB-lite"/>
    </source>
</evidence>
<feature type="region of interest" description="Disordered" evidence="5">
    <location>
        <begin position="511"/>
        <end position="544"/>
    </location>
</feature>
<dbReference type="AlphaFoldDB" id="A0A844DAW2"/>
<accession>A0A844DAW2</accession>
<dbReference type="PROSITE" id="PS50885">
    <property type="entry name" value="HAMP"/>
    <property type="match status" value="1"/>
</dbReference>
<evidence type="ECO:0000259" key="7">
    <source>
        <dbReference type="PROSITE" id="PS50885"/>
    </source>
</evidence>
<dbReference type="InterPro" id="IPR004089">
    <property type="entry name" value="MCPsignal_dom"/>
</dbReference>
<keyword evidence="9" id="KW-1185">Reference proteome</keyword>
<dbReference type="InterPro" id="IPR051310">
    <property type="entry name" value="MCP_chemotaxis"/>
</dbReference>